<dbReference type="InterPro" id="IPR013094">
    <property type="entry name" value="AB_hydrolase_3"/>
</dbReference>
<evidence type="ECO:0000313" key="4">
    <source>
        <dbReference type="EMBL" id="QEV37315.1"/>
    </source>
</evidence>
<keyword evidence="1 3" id="KW-0378">Hydrolase</keyword>
<reference evidence="5" key="1">
    <citation type="submission" date="2014-09" db="EMBL/GenBank/DDBJ databases">
        <title>Sequence of the Streptomyces nodosus genome.</title>
        <authorList>
            <person name="Sweeney P."/>
            <person name="Stephens N."/>
            <person name="Murphy C."/>
            <person name="Caffrey P."/>
        </authorList>
    </citation>
    <scope>NUCLEOTIDE SEQUENCE [LARGE SCALE GENOMIC DNA]</scope>
    <source>
        <strain evidence="5">ATCC 14899</strain>
    </source>
</reference>
<dbReference type="Pfam" id="PF07859">
    <property type="entry name" value="Abhydrolase_3"/>
    <property type="match status" value="1"/>
</dbReference>
<gene>
    <name evidence="4" type="ORF">CP978_00810</name>
    <name evidence="3" type="ORF">SNOD_00460</name>
</gene>
<dbReference type="PANTHER" id="PTHR48081">
    <property type="entry name" value="AB HYDROLASE SUPERFAMILY PROTEIN C4A8.06C"/>
    <property type="match status" value="1"/>
</dbReference>
<evidence type="ECO:0000313" key="3">
    <source>
        <dbReference type="EMBL" id="AJE38732.1"/>
    </source>
</evidence>
<dbReference type="EMBL" id="CP009313">
    <property type="protein sequence ID" value="AJE38732.1"/>
    <property type="molecule type" value="Genomic_DNA"/>
</dbReference>
<dbReference type="RefSeq" id="WP_043436729.1">
    <property type="nucleotide sequence ID" value="NZ_CP009313.1"/>
</dbReference>
<reference evidence="3 5" key="2">
    <citation type="journal article" date="2016" name="Appl. Microbiol. Biotechnol.">
        <title>Exploiting the genome sequence of Streptomyces nodosus for enhanced antibiotic production.</title>
        <authorList>
            <person name="Sweeney P."/>
            <person name="Murphy C.D."/>
            <person name="Caffrey P."/>
        </authorList>
    </citation>
    <scope>NUCLEOTIDE SEQUENCE [LARGE SCALE GENOMIC DNA]</scope>
    <source>
        <strain evidence="3 5">ATCC 14899</strain>
    </source>
</reference>
<proteinExistence type="predicted"/>
<dbReference type="InterPro" id="IPR050300">
    <property type="entry name" value="GDXG_lipolytic_enzyme"/>
</dbReference>
<dbReference type="Proteomes" id="UP000325763">
    <property type="component" value="Chromosome"/>
</dbReference>
<dbReference type="OrthoDB" id="128186at2"/>
<protein>
    <submittedName>
        <fullName evidence="3">Alpha/beta hydrolase</fullName>
    </submittedName>
</protein>
<sequence length="326" mass="35379">MTLTRPALDPELRELLAGMALMSQLSAEVLVHLRQIPSTPVDTFLADRHVDRREVTVPAQDGTPLPLSVFTPAHPDRTDGAPCIYWMHGGGMLMGDRFSQIDIPLEWLEEFGAVVVTVDYRLAPEATGTALVDDCYQGLLWIAEHAVELGIDPTRIVVAGASAGGGLAAGVTLLARDLGTPAIAAQMLVCPMLDHRNTTTSSRQYSGEPCVWTREMNAFAWHAVLGDLTDDEVSAYVSPAVADDLSGLPTTYIDTGSAEVFRDEDTDYATRIWAAGGQAELHVWAGGFHGFDALYPQAKISATARRTRTDWLARTLQPHTRSREAL</sequence>
<organism evidence="3 5">
    <name type="scientific">Streptomyces nodosus</name>
    <dbReference type="NCBI Taxonomy" id="40318"/>
    <lineage>
        <taxon>Bacteria</taxon>
        <taxon>Bacillati</taxon>
        <taxon>Actinomycetota</taxon>
        <taxon>Actinomycetes</taxon>
        <taxon>Kitasatosporales</taxon>
        <taxon>Streptomycetaceae</taxon>
        <taxon>Streptomyces</taxon>
    </lineage>
</organism>
<evidence type="ECO:0000313" key="5">
    <source>
        <dbReference type="Proteomes" id="UP000031526"/>
    </source>
</evidence>
<dbReference type="KEGG" id="snq:CP978_00810"/>
<dbReference type="EMBL" id="CP023747">
    <property type="protein sequence ID" value="QEV37315.1"/>
    <property type="molecule type" value="Genomic_DNA"/>
</dbReference>
<dbReference type="GO" id="GO:0016787">
    <property type="term" value="F:hydrolase activity"/>
    <property type="evidence" value="ECO:0007669"/>
    <property type="project" value="UniProtKB-KW"/>
</dbReference>
<keyword evidence="5" id="KW-1185">Reference proteome</keyword>
<dbReference type="AlphaFoldDB" id="A0A0B5DFG0"/>
<dbReference type="PANTHER" id="PTHR48081:SF8">
    <property type="entry name" value="ALPHA_BETA HYDROLASE FOLD-3 DOMAIN-CONTAINING PROTEIN-RELATED"/>
    <property type="match status" value="1"/>
</dbReference>
<dbReference type="Gene3D" id="3.40.50.1820">
    <property type="entry name" value="alpha/beta hydrolase"/>
    <property type="match status" value="1"/>
</dbReference>
<dbReference type="InterPro" id="IPR029058">
    <property type="entry name" value="AB_hydrolase_fold"/>
</dbReference>
<dbReference type="STRING" id="40318.SNOD_00460"/>
<dbReference type="HOGENOM" id="CLU_012494_6_1_11"/>
<evidence type="ECO:0000259" key="2">
    <source>
        <dbReference type="Pfam" id="PF07859"/>
    </source>
</evidence>
<evidence type="ECO:0000256" key="1">
    <source>
        <dbReference type="ARBA" id="ARBA00022801"/>
    </source>
</evidence>
<dbReference type="SUPFAM" id="SSF53474">
    <property type="entry name" value="alpha/beta-Hydrolases"/>
    <property type="match status" value="1"/>
</dbReference>
<name>A0A0B5DFG0_9ACTN</name>
<feature type="domain" description="Alpha/beta hydrolase fold-3" evidence="2">
    <location>
        <begin position="85"/>
        <end position="291"/>
    </location>
</feature>
<accession>A0A0B5DFG0</accession>
<evidence type="ECO:0000313" key="6">
    <source>
        <dbReference type="Proteomes" id="UP000325763"/>
    </source>
</evidence>
<reference evidence="4 6" key="3">
    <citation type="submission" date="2017-09" db="EMBL/GenBank/DDBJ databases">
        <title>Streptomyces genome completion.</title>
        <authorList>
            <person name="Lee N."/>
            <person name="Cho B.-K."/>
        </authorList>
    </citation>
    <scope>NUCLEOTIDE SEQUENCE [LARGE SCALE GENOMIC DNA]</scope>
    <source>
        <strain evidence="4 6">ATCC 14899</strain>
    </source>
</reference>
<dbReference type="Proteomes" id="UP000031526">
    <property type="component" value="Chromosome"/>
</dbReference>